<protein>
    <submittedName>
        <fullName evidence="6">Helix-turn-helix domain-containing protein</fullName>
    </submittedName>
</protein>
<dbReference type="InterPro" id="IPR020449">
    <property type="entry name" value="Tscrpt_reg_AraC-type_HTH"/>
</dbReference>
<dbReference type="SMART" id="SM00342">
    <property type="entry name" value="HTH_ARAC"/>
    <property type="match status" value="1"/>
</dbReference>
<dbReference type="Pfam" id="PF12833">
    <property type="entry name" value="HTH_18"/>
    <property type="match status" value="1"/>
</dbReference>
<dbReference type="PROSITE" id="PS01124">
    <property type="entry name" value="HTH_ARAC_FAMILY_2"/>
    <property type="match status" value="1"/>
</dbReference>
<dbReference type="InterPro" id="IPR018060">
    <property type="entry name" value="HTH_AraC"/>
</dbReference>
<gene>
    <name evidence="6" type="ORF">LZZ85_22490</name>
</gene>
<dbReference type="PANTHER" id="PTHR43280">
    <property type="entry name" value="ARAC-FAMILY TRANSCRIPTIONAL REGULATOR"/>
    <property type="match status" value="1"/>
</dbReference>
<keyword evidence="4" id="KW-0812">Transmembrane</keyword>
<feature type="transmembrane region" description="Helical" evidence="4">
    <location>
        <begin position="132"/>
        <end position="153"/>
    </location>
</feature>
<evidence type="ECO:0000256" key="2">
    <source>
        <dbReference type="ARBA" id="ARBA00023125"/>
    </source>
</evidence>
<dbReference type="Gene3D" id="1.10.10.60">
    <property type="entry name" value="Homeodomain-like"/>
    <property type="match status" value="1"/>
</dbReference>
<keyword evidence="4" id="KW-0472">Membrane</keyword>
<feature type="transmembrane region" description="Helical" evidence="4">
    <location>
        <begin position="65"/>
        <end position="84"/>
    </location>
</feature>
<evidence type="ECO:0000313" key="6">
    <source>
        <dbReference type="EMBL" id="MCG2617082.1"/>
    </source>
</evidence>
<evidence type="ECO:0000313" key="7">
    <source>
        <dbReference type="Proteomes" id="UP001165367"/>
    </source>
</evidence>
<dbReference type="EMBL" id="JAKLTR010000017">
    <property type="protein sequence ID" value="MCG2617082.1"/>
    <property type="molecule type" value="Genomic_DNA"/>
</dbReference>
<feature type="transmembrane region" description="Helical" evidence="4">
    <location>
        <begin position="6"/>
        <end position="26"/>
    </location>
</feature>
<keyword evidence="2" id="KW-0238">DNA-binding</keyword>
<organism evidence="6 7">
    <name type="scientific">Terrimonas ginsenosidimutans</name>
    <dbReference type="NCBI Taxonomy" id="2908004"/>
    <lineage>
        <taxon>Bacteria</taxon>
        <taxon>Pseudomonadati</taxon>
        <taxon>Bacteroidota</taxon>
        <taxon>Chitinophagia</taxon>
        <taxon>Chitinophagales</taxon>
        <taxon>Chitinophagaceae</taxon>
        <taxon>Terrimonas</taxon>
    </lineage>
</organism>
<dbReference type="PANTHER" id="PTHR43280:SF29">
    <property type="entry name" value="ARAC-FAMILY TRANSCRIPTIONAL REGULATOR"/>
    <property type="match status" value="1"/>
</dbReference>
<dbReference type="SUPFAM" id="SSF46689">
    <property type="entry name" value="Homeodomain-like"/>
    <property type="match status" value="1"/>
</dbReference>
<name>A0ABS9KXL1_9BACT</name>
<keyword evidence="3" id="KW-0804">Transcription</keyword>
<evidence type="ECO:0000259" key="5">
    <source>
        <dbReference type="PROSITE" id="PS01124"/>
    </source>
</evidence>
<dbReference type="InterPro" id="IPR009057">
    <property type="entry name" value="Homeodomain-like_sf"/>
</dbReference>
<evidence type="ECO:0000256" key="4">
    <source>
        <dbReference type="SAM" id="Phobius"/>
    </source>
</evidence>
<keyword evidence="1" id="KW-0805">Transcription regulation</keyword>
<feature type="transmembrane region" description="Helical" evidence="4">
    <location>
        <begin position="100"/>
        <end position="120"/>
    </location>
</feature>
<dbReference type="PROSITE" id="PS00041">
    <property type="entry name" value="HTH_ARAC_FAMILY_1"/>
    <property type="match status" value="1"/>
</dbReference>
<feature type="domain" description="HTH araC/xylS-type" evidence="5">
    <location>
        <begin position="257"/>
        <end position="361"/>
    </location>
</feature>
<feature type="transmembrane region" description="Helical" evidence="4">
    <location>
        <begin position="173"/>
        <end position="195"/>
    </location>
</feature>
<accession>A0ABS9KXL1</accession>
<dbReference type="RefSeq" id="WP_237875619.1">
    <property type="nucleotide sequence ID" value="NZ_JAKLTR010000017.1"/>
</dbReference>
<dbReference type="InterPro" id="IPR018062">
    <property type="entry name" value="HTH_AraC-typ_CS"/>
</dbReference>
<comment type="caution">
    <text evidence="6">The sequence shown here is derived from an EMBL/GenBank/DDBJ whole genome shotgun (WGS) entry which is preliminary data.</text>
</comment>
<feature type="transmembrane region" description="Helical" evidence="4">
    <location>
        <begin position="207"/>
        <end position="225"/>
    </location>
</feature>
<evidence type="ECO:0000256" key="3">
    <source>
        <dbReference type="ARBA" id="ARBA00023163"/>
    </source>
</evidence>
<evidence type="ECO:0000256" key="1">
    <source>
        <dbReference type="ARBA" id="ARBA00023015"/>
    </source>
</evidence>
<dbReference type="PRINTS" id="PR00032">
    <property type="entry name" value="HTHARAC"/>
</dbReference>
<keyword evidence="7" id="KW-1185">Reference proteome</keyword>
<sequence length="363" mass="41073">MQDWKSYWFLLAGGQGLLLTIGLAARSKRNNGVLIYLAILIGILSIELLTNFAVSINYPNHADAFPFWLLGSYLFIPPSLYSLARNSIGIKPLTLQQSTLLFIPAFIEVFAETVVFFFRSAGTSVPDLQKNIPWFAFTEIVPVTATLIILGWWTIRLWRKPFSTKIYSGKRLIFSAALIPLALPFYYLLLGILWLSDAFFGWRFSDLLAQLLAGSMLLLGYLVLLRSGLFDRLSLVSVSTPAAPPAAWAYDDRQTVERLLQLMEQQKMFIQSRLSVDDLATALNIPRRYLTHILATQLNTTAIAFINKYRVEDLLRKMKDDELQSKTILALAMESGFSSKSTFNQVFKNHTGMTPSEYLKNKC</sequence>
<feature type="transmembrane region" description="Helical" evidence="4">
    <location>
        <begin position="33"/>
        <end position="53"/>
    </location>
</feature>
<proteinExistence type="predicted"/>
<dbReference type="Proteomes" id="UP001165367">
    <property type="component" value="Unassembled WGS sequence"/>
</dbReference>
<keyword evidence="4" id="KW-1133">Transmembrane helix</keyword>
<reference evidence="6" key="1">
    <citation type="submission" date="2022-01" db="EMBL/GenBank/DDBJ databases">
        <authorList>
            <person name="Jo J.-H."/>
            <person name="Im W.-T."/>
        </authorList>
    </citation>
    <scope>NUCLEOTIDE SEQUENCE</scope>
    <source>
        <strain evidence="6">NA20</strain>
    </source>
</reference>